<feature type="domain" description="F-box" evidence="5">
    <location>
        <begin position="26"/>
        <end position="72"/>
    </location>
</feature>
<dbReference type="SMART" id="SM00256">
    <property type="entry name" value="FBOX"/>
    <property type="match status" value="1"/>
</dbReference>
<dbReference type="InterPro" id="IPR024156">
    <property type="entry name" value="Small_GTPase_ARF"/>
</dbReference>
<protein>
    <submittedName>
        <fullName evidence="6">Fbox domain containing protein</fullName>
    </submittedName>
</protein>
<proteinExistence type="predicted"/>
<keyword evidence="2 3" id="KW-0342">GTP-binding</keyword>
<keyword evidence="1 3" id="KW-0547">Nucleotide-binding</keyword>
<dbReference type="PROSITE" id="PS50181">
    <property type="entry name" value="FBOX"/>
    <property type="match status" value="1"/>
</dbReference>
<dbReference type="EMBL" id="KB007908">
    <property type="protein sequence ID" value="ELR20939.1"/>
    <property type="molecule type" value="Genomic_DNA"/>
</dbReference>
<dbReference type="AlphaFoldDB" id="L8H5Z3"/>
<evidence type="ECO:0000259" key="5">
    <source>
        <dbReference type="PROSITE" id="PS50181"/>
    </source>
</evidence>
<dbReference type="InterPro" id="IPR027417">
    <property type="entry name" value="P-loop_NTPase"/>
</dbReference>
<evidence type="ECO:0000256" key="2">
    <source>
        <dbReference type="ARBA" id="ARBA00023134"/>
    </source>
</evidence>
<feature type="binding site" evidence="4">
    <location>
        <position position="157"/>
    </location>
    <ligand>
        <name>Mg(2+)</name>
        <dbReference type="ChEBI" id="CHEBI:18420"/>
    </ligand>
</feature>
<sequence length="336" mass="38995">MGVTLSKEDDMLDQFYGRGLRELSMNGNFSSLPEEIILHIFSFCDVRSVLEAGTLCRRLRKVASDETIWKTIFKAKWGTCRSREEGGIDQYDWREEFMNRQRFVLEKKRARADASTSGNNTSLATQIWDSVVSTLNPFVPIRKRKVVFVGLEAAGKTTCCFRLQTNGPDPNYFPIPRQCFPPIDVFQTRELEFVAWDVGGYKSKYYDSYSHRVFAPRLQECEALVFVVDASEDERRMTEAKRELSAVLEAKMEAMFEKSLNLFERDNRPFPVMVLANKQDLPRSRKADEVSRFFASCFEPYENVIWTCRAACAAKKEAECLTEAVWWLLYEMEHTR</sequence>
<reference evidence="6 7" key="1">
    <citation type="journal article" date="2013" name="Genome Biol.">
        <title>Genome of Acanthamoeba castellanii highlights extensive lateral gene transfer and early evolution of tyrosine kinase signaling.</title>
        <authorList>
            <person name="Clarke M."/>
            <person name="Lohan A.J."/>
            <person name="Liu B."/>
            <person name="Lagkouvardos I."/>
            <person name="Roy S."/>
            <person name="Zafar N."/>
            <person name="Bertelli C."/>
            <person name="Schilde C."/>
            <person name="Kianianmomeni A."/>
            <person name="Burglin T.R."/>
            <person name="Frech C."/>
            <person name="Turcotte B."/>
            <person name="Kopec K.O."/>
            <person name="Synnott J.M."/>
            <person name="Choo C."/>
            <person name="Paponov I."/>
            <person name="Finkler A."/>
            <person name="Soon Heng Tan C."/>
            <person name="Hutchins A.P."/>
            <person name="Weinmeier T."/>
            <person name="Rattei T."/>
            <person name="Chu J.S."/>
            <person name="Gimenez G."/>
            <person name="Irimia M."/>
            <person name="Rigden D.J."/>
            <person name="Fitzpatrick D.A."/>
            <person name="Lorenzo-Morales J."/>
            <person name="Bateman A."/>
            <person name="Chiu C.H."/>
            <person name="Tang P."/>
            <person name="Hegemann P."/>
            <person name="Fromm H."/>
            <person name="Raoult D."/>
            <person name="Greub G."/>
            <person name="Miranda-Saavedra D."/>
            <person name="Chen N."/>
            <person name="Nash P."/>
            <person name="Ginger M.L."/>
            <person name="Horn M."/>
            <person name="Schaap P."/>
            <person name="Caler L."/>
            <person name="Loftus B."/>
        </authorList>
    </citation>
    <scope>NUCLEOTIDE SEQUENCE [LARGE SCALE GENOMIC DNA]</scope>
    <source>
        <strain evidence="6 7">Neff</strain>
    </source>
</reference>
<dbReference type="Gene3D" id="3.40.50.300">
    <property type="entry name" value="P-loop containing nucleotide triphosphate hydrolases"/>
    <property type="match status" value="1"/>
</dbReference>
<dbReference type="RefSeq" id="XP_004344682.1">
    <property type="nucleotide sequence ID" value="XM_004344632.1"/>
</dbReference>
<dbReference type="OrthoDB" id="3219396at2759"/>
<dbReference type="InterPro" id="IPR006689">
    <property type="entry name" value="Small_GTPase_ARF/SAR"/>
</dbReference>
<keyword evidence="4" id="KW-0479">Metal-binding</keyword>
<dbReference type="SUPFAM" id="SSF52540">
    <property type="entry name" value="P-loop containing nucleoside triphosphate hydrolases"/>
    <property type="match status" value="1"/>
</dbReference>
<keyword evidence="4" id="KW-0460">Magnesium</keyword>
<dbReference type="Gene3D" id="1.20.1280.50">
    <property type="match status" value="1"/>
</dbReference>
<feature type="binding site" evidence="3">
    <location>
        <position position="200"/>
    </location>
    <ligand>
        <name>GTP</name>
        <dbReference type="ChEBI" id="CHEBI:37565"/>
    </ligand>
</feature>
<dbReference type="STRING" id="1257118.L8H5Z3"/>
<evidence type="ECO:0000313" key="6">
    <source>
        <dbReference type="EMBL" id="ELR20939.1"/>
    </source>
</evidence>
<dbReference type="PANTHER" id="PTHR11711">
    <property type="entry name" value="ADP RIBOSYLATION FACTOR-RELATED"/>
    <property type="match status" value="1"/>
</dbReference>
<dbReference type="SUPFAM" id="SSF81383">
    <property type="entry name" value="F-box domain"/>
    <property type="match status" value="1"/>
</dbReference>
<dbReference type="GO" id="GO:0003924">
    <property type="term" value="F:GTPase activity"/>
    <property type="evidence" value="ECO:0007669"/>
    <property type="project" value="InterPro"/>
</dbReference>
<dbReference type="InterPro" id="IPR036047">
    <property type="entry name" value="F-box-like_dom_sf"/>
</dbReference>
<feature type="binding site" evidence="3">
    <location>
        <begin position="277"/>
        <end position="280"/>
    </location>
    <ligand>
        <name>GTP</name>
        <dbReference type="ChEBI" id="CHEBI:37565"/>
    </ligand>
</feature>
<organism evidence="6 7">
    <name type="scientific">Acanthamoeba castellanii (strain ATCC 30010 / Neff)</name>
    <dbReference type="NCBI Taxonomy" id="1257118"/>
    <lineage>
        <taxon>Eukaryota</taxon>
        <taxon>Amoebozoa</taxon>
        <taxon>Discosea</taxon>
        <taxon>Longamoebia</taxon>
        <taxon>Centramoebida</taxon>
        <taxon>Acanthamoebidae</taxon>
        <taxon>Acanthamoeba</taxon>
    </lineage>
</organism>
<dbReference type="Proteomes" id="UP000011083">
    <property type="component" value="Unassembled WGS sequence"/>
</dbReference>
<evidence type="ECO:0000256" key="3">
    <source>
        <dbReference type="PIRSR" id="PIRSR606689-1"/>
    </source>
</evidence>
<dbReference type="KEGG" id="acan:ACA1_279210"/>
<gene>
    <name evidence="6" type="ORF">ACA1_279210</name>
</gene>
<dbReference type="GO" id="GO:0046872">
    <property type="term" value="F:metal ion binding"/>
    <property type="evidence" value="ECO:0007669"/>
    <property type="project" value="UniProtKB-KW"/>
</dbReference>
<dbReference type="SMART" id="SM00177">
    <property type="entry name" value="ARF"/>
    <property type="match status" value="1"/>
</dbReference>
<evidence type="ECO:0000313" key="7">
    <source>
        <dbReference type="Proteomes" id="UP000011083"/>
    </source>
</evidence>
<dbReference type="Pfam" id="PF00025">
    <property type="entry name" value="Arf"/>
    <property type="match status" value="1"/>
</dbReference>
<dbReference type="Pfam" id="PF12937">
    <property type="entry name" value="F-box-like"/>
    <property type="match status" value="1"/>
</dbReference>
<feature type="binding site" evidence="3">
    <location>
        <begin position="150"/>
        <end position="157"/>
    </location>
    <ligand>
        <name>GTP</name>
        <dbReference type="ChEBI" id="CHEBI:37565"/>
    </ligand>
</feature>
<dbReference type="GeneID" id="14921812"/>
<accession>L8H5Z3</accession>
<keyword evidence="7" id="KW-1185">Reference proteome</keyword>
<name>L8H5Z3_ACACF</name>
<dbReference type="VEuPathDB" id="AmoebaDB:ACA1_279210"/>
<dbReference type="GO" id="GO:0005525">
    <property type="term" value="F:GTP binding"/>
    <property type="evidence" value="ECO:0007669"/>
    <property type="project" value="UniProtKB-KW"/>
</dbReference>
<dbReference type="PROSITE" id="PS51417">
    <property type="entry name" value="ARF"/>
    <property type="match status" value="1"/>
</dbReference>
<evidence type="ECO:0000256" key="1">
    <source>
        <dbReference type="ARBA" id="ARBA00022741"/>
    </source>
</evidence>
<dbReference type="InterPro" id="IPR001810">
    <property type="entry name" value="F-box_dom"/>
</dbReference>
<evidence type="ECO:0000256" key="4">
    <source>
        <dbReference type="PIRSR" id="PIRSR606689-2"/>
    </source>
</evidence>